<dbReference type="AlphaFoldDB" id="A0AA44DJ74"/>
<organism evidence="2 3">
    <name type="scientific">Paraclostridium bifermentans</name>
    <name type="common">Clostridium bifermentans</name>
    <dbReference type="NCBI Taxonomy" id="1490"/>
    <lineage>
        <taxon>Bacteria</taxon>
        <taxon>Bacillati</taxon>
        <taxon>Bacillota</taxon>
        <taxon>Clostridia</taxon>
        <taxon>Peptostreptococcales</taxon>
        <taxon>Peptostreptococcaceae</taxon>
        <taxon>Paraclostridium</taxon>
    </lineage>
</organism>
<reference evidence="2 3" key="1">
    <citation type="submission" date="2020-04" db="EMBL/GenBank/DDBJ databases">
        <authorList>
            <person name="Hitch T.C.A."/>
            <person name="Wylensek D."/>
            <person name="Clavel T."/>
        </authorList>
    </citation>
    <scope>NUCLEOTIDE SEQUENCE [LARGE SCALE GENOMIC DNA]</scope>
    <source>
        <strain evidence="2 3">Med78_4-601-WT-2</strain>
    </source>
</reference>
<dbReference type="EMBL" id="JABAFD010000002">
    <property type="protein sequence ID" value="NME08747.1"/>
    <property type="molecule type" value="Genomic_DNA"/>
</dbReference>
<sequence>MDLDMLFKLLVFIVIAGIAIKSIKLIGNIVFKIALIGLCLLILYKVIILI</sequence>
<accession>A0AA44DJ74</accession>
<evidence type="ECO:0000313" key="2">
    <source>
        <dbReference type="EMBL" id="NME08747.1"/>
    </source>
</evidence>
<dbReference type="RefSeq" id="WP_168931251.1">
    <property type="nucleotide sequence ID" value="NZ_JABAFD010000002.1"/>
</dbReference>
<keyword evidence="1" id="KW-1133">Transmembrane helix</keyword>
<gene>
    <name evidence="2" type="ORF">HF875_04400</name>
</gene>
<evidence type="ECO:0000313" key="3">
    <source>
        <dbReference type="Proteomes" id="UP000573963"/>
    </source>
</evidence>
<feature type="transmembrane region" description="Helical" evidence="1">
    <location>
        <begin position="6"/>
        <end position="23"/>
    </location>
</feature>
<keyword evidence="1" id="KW-0812">Transmembrane</keyword>
<dbReference type="Proteomes" id="UP000573963">
    <property type="component" value="Unassembled WGS sequence"/>
</dbReference>
<comment type="caution">
    <text evidence="2">The sequence shown here is derived from an EMBL/GenBank/DDBJ whole genome shotgun (WGS) entry which is preliminary data.</text>
</comment>
<protein>
    <submittedName>
        <fullName evidence="2">Uncharacterized protein</fullName>
    </submittedName>
</protein>
<evidence type="ECO:0000256" key="1">
    <source>
        <dbReference type="SAM" id="Phobius"/>
    </source>
</evidence>
<proteinExistence type="predicted"/>
<keyword evidence="1" id="KW-0472">Membrane</keyword>
<name>A0AA44DJ74_PARBF</name>